<dbReference type="InterPro" id="IPR000276">
    <property type="entry name" value="GPCR_Rhodpsn"/>
</dbReference>
<evidence type="ECO:0000256" key="3">
    <source>
        <dbReference type="ARBA" id="ARBA00022989"/>
    </source>
</evidence>
<comment type="caution">
    <text evidence="7">The sequence shown here is derived from an EMBL/GenBank/DDBJ whole genome shotgun (WGS) entry which is preliminary data.</text>
</comment>
<evidence type="ECO:0000256" key="1">
    <source>
        <dbReference type="ARBA" id="ARBA00004370"/>
    </source>
</evidence>
<feature type="transmembrane region" description="Helical" evidence="5">
    <location>
        <begin position="257"/>
        <end position="275"/>
    </location>
</feature>
<keyword evidence="2 5" id="KW-0812">Transmembrane</keyword>
<feature type="transmembrane region" description="Helical" evidence="5">
    <location>
        <begin position="39"/>
        <end position="59"/>
    </location>
</feature>
<dbReference type="EMBL" id="CADEPM010000002">
    <property type="protein sequence ID" value="CAB3399742.1"/>
    <property type="molecule type" value="Genomic_DNA"/>
</dbReference>
<organism evidence="7 8">
    <name type="scientific">Caenorhabditis bovis</name>
    <dbReference type="NCBI Taxonomy" id="2654633"/>
    <lineage>
        <taxon>Eukaryota</taxon>
        <taxon>Metazoa</taxon>
        <taxon>Ecdysozoa</taxon>
        <taxon>Nematoda</taxon>
        <taxon>Chromadorea</taxon>
        <taxon>Rhabditida</taxon>
        <taxon>Rhabditina</taxon>
        <taxon>Rhabditomorpha</taxon>
        <taxon>Rhabditoidea</taxon>
        <taxon>Rhabditidae</taxon>
        <taxon>Peloderinae</taxon>
        <taxon>Caenorhabditis</taxon>
    </lineage>
</organism>
<keyword evidence="4 5" id="KW-0472">Membrane</keyword>
<keyword evidence="8" id="KW-1185">Reference proteome</keyword>
<name>A0A8S1E7H0_9PELO</name>
<evidence type="ECO:0000256" key="4">
    <source>
        <dbReference type="ARBA" id="ARBA00023136"/>
    </source>
</evidence>
<dbReference type="SUPFAM" id="SSF81321">
    <property type="entry name" value="Family A G protein-coupled receptor-like"/>
    <property type="match status" value="1"/>
</dbReference>
<accession>A0A8S1E7H0</accession>
<feature type="transmembrane region" description="Helical" evidence="5">
    <location>
        <begin position="89"/>
        <end position="109"/>
    </location>
</feature>
<evidence type="ECO:0000313" key="8">
    <source>
        <dbReference type="Proteomes" id="UP000494206"/>
    </source>
</evidence>
<comment type="subcellular location">
    <subcellularLocation>
        <location evidence="1">Membrane</location>
    </subcellularLocation>
</comment>
<feature type="transmembrane region" description="Helical" evidence="5">
    <location>
        <begin position="121"/>
        <end position="142"/>
    </location>
</feature>
<dbReference type="Pfam" id="PF00001">
    <property type="entry name" value="7tm_1"/>
    <property type="match status" value="1"/>
</dbReference>
<sequence length="650" mass="73284">MYFCVPGAGILLNGYVLFRLIKVARKSVVRFETTSGLPLAAMSIGDSITLLSLLTQVIIHIIPKQNVPIFIFTAICKGGVYLIHTTSAFSVWCWLVLSVLRYTAVFHPIKYRTIWRQPRNALKVLAVSICIFESWILLFVTYHESEQEKGCSEHDDIDARNIKFAHLGDIFLFYAIPSLLRIMLDFIVLVHCYSPFSNEGFDRRDRRYAISGPATKRFSESGEIQTIVTKNNVALALSIAATTQALSRRSPFPRRKTVMVIRSIIISVLNLLLNLPSHILRVWATIDDSSLKHDIVNTIEPIAQMLYFSQFACNAFYLATSIYETNGSPRNTVIASSNRHISRCISEEEKLTINNVNAHRMSRIVIFVQIIASVSSGQIPVHPIFSPCQFPLPITEPGYHRQACNTMSRLPFICDLHHSLAHTNTIGIEKAYKRYKYVFTNGNASTLAVIIAKQLEQPVTVNDVMNKPEYACLFDNECDQIDGDIVTAMVGNVKKFLMVYSWKVYERWFGAPAGCSKANLLALVVIDGVVNDARKIPYVRLHTGAPRLRFSLSNIQSEINNALVQGWPLAKVIEDLVDDVGYAMKEFDELNGEQRDHSVPLWARNLFLICLALVVTALFIEWYVVRRKIGVQKSGSIKIASAKSKTHLMF</sequence>
<keyword evidence="3 5" id="KW-1133">Transmembrane helix</keyword>
<dbReference type="PANTHER" id="PTHR24224">
    <property type="entry name" value="CARDIOACCELERATORY PEPTIDE RECEPTOR-RELATED"/>
    <property type="match status" value="1"/>
</dbReference>
<reference evidence="7 8" key="1">
    <citation type="submission" date="2020-04" db="EMBL/GenBank/DDBJ databases">
        <authorList>
            <person name="Laetsch R D."/>
            <person name="Stevens L."/>
            <person name="Kumar S."/>
            <person name="Blaxter L. M."/>
        </authorList>
    </citation>
    <scope>NUCLEOTIDE SEQUENCE [LARGE SCALE GENOMIC DNA]</scope>
</reference>
<evidence type="ECO:0000259" key="6">
    <source>
        <dbReference type="PROSITE" id="PS50262"/>
    </source>
</evidence>
<dbReference type="Gene3D" id="1.20.1070.10">
    <property type="entry name" value="Rhodopsin 7-helix transmembrane proteins"/>
    <property type="match status" value="1"/>
</dbReference>
<dbReference type="GO" id="GO:0004930">
    <property type="term" value="F:G protein-coupled receptor activity"/>
    <property type="evidence" value="ECO:0007669"/>
    <property type="project" value="InterPro"/>
</dbReference>
<evidence type="ECO:0000256" key="2">
    <source>
        <dbReference type="ARBA" id="ARBA00022692"/>
    </source>
</evidence>
<dbReference type="AlphaFoldDB" id="A0A8S1E7H0"/>
<dbReference type="InterPro" id="IPR017452">
    <property type="entry name" value="GPCR_Rhodpsn_7TM"/>
</dbReference>
<dbReference type="OrthoDB" id="5790074at2759"/>
<evidence type="ECO:0000313" key="7">
    <source>
        <dbReference type="EMBL" id="CAB3399742.1"/>
    </source>
</evidence>
<dbReference type="InterPro" id="IPR052665">
    <property type="entry name" value="Neuropeptide-GPCR"/>
</dbReference>
<evidence type="ECO:0000256" key="5">
    <source>
        <dbReference type="SAM" id="Phobius"/>
    </source>
</evidence>
<feature type="transmembrane region" description="Helical" evidence="5">
    <location>
        <begin position="606"/>
        <end position="625"/>
    </location>
</feature>
<gene>
    <name evidence="7" type="ORF">CBOVIS_LOCUS2818</name>
</gene>
<dbReference type="Proteomes" id="UP000494206">
    <property type="component" value="Unassembled WGS sequence"/>
</dbReference>
<proteinExistence type="predicted"/>
<dbReference type="PROSITE" id="PS50262">
    <property type="entry name" value="G_PROTEIN_RECEP_F1_2"/>
    <property type="match status" value="1"/>
</dbReference>
<dbReference type="GO" id="GO:0016020">
    <property type="term" value="C:membrane"/>
    <property type="evidence" value="ECO:0007669"/>
    <property type="project" value="UniProtKB-SubCell"/>
</dbReference>
<feature type="transmembrane region" description="Helical" evidence="5">
    <location>
        <begin position="171"/>
        <end position="196"/>
    </location>
</feature>
<dbReference type="PANTHER" id="PTHR24224:SF37">
    <property type="entry name" value="G-PROTEIN COUPLED RECEPTORS FAMILY 1 PROFILE DOMAIN-CONTAINING PROTEIN"/>
    <property type="match status" value="1"/>
</dbReference>
<protein>
    <recommendedName>
        <fullName evidence="6">G-protein coupled receptors family 1 profile domain-containing protein</fullName>
    </recommendedName>
</protein>
<feature type="domain" description="G-protein coupled receptors family 1 profile" evidence="6">
    <location>
        <begin position="12"/>
        <end position="318"/>
    </location>
</feature>